<gene>
    <name evidence="1" type="ORF">BV22DRAFT_1031536</name>
</gene>
<keyword evidence="2" id="KW-1185">Reference proteome</keyword>
<reference evidence="1" key="1">
    <citation type="journal article" date="2021" name="New Phytol.">
        <title>Evolutionary innovations through gain and loss of genes in the ectomycorrhizal Boletales.</title>
        <authorList>
            <person name="Wu G."/>
            <person name="Miyauchi S."/>
            <person name="Morin E."/>
            <person name="Kuo A."/>
            <person name="Drula E."/>
            <person name="Varga T."/>
            <person name="Kohler A."/>
            <person name="Feng B."/>
            <person name="Cao Y."/>
            <person name="Lipzen A."/>
            <person name="Daum C."/>
            <person name="Hundley H."/>
            <person name="Pangilinan J."/>
            <person name="Johnson J."/>
            <person name="Barry K."/>
            <person name="LaButti K."/>
            <person name="Ng V."/>
            <person name="Ahrendt S."/>
            <person name="Min B."/>
            <person name="Choi I.G."/>
            <person name="Park H."/>
            <person name="Plett J.M."/>
            <person name="Magnuson J."/>
            <person name="Spatafora J.W."/>
            <person name="Nagy L.G."/>
            <person name="Henrissat B."/>
            <person name="Grigoriev I.V."/>
            <person name="Yang Z.L."/>
            <person name="Xu J."/>
            <person name="Martin F.M."/>
        </authorList>
    </citation>
    <scope>NUCLEOTIDE SEQUENCE</scope>
    <source>
        <strain evidence="1">KUC20120723A-06</strain>
    </source>
</reference>
<dbReference type="Proteomes" id="UP000790709">
    <property type="component" value="Unassembled WGS sequence"/>
</dbReference>
<evidence type="ECO:0000313" key="2">
    <source>
        <dbReference type="Proteomes" id="UP000790709"/>
    </source>
</evidence>
<protein>
    <submittedName>
        <fullName evidence="1">Uncharacterized protein</fullName>
    </submittedName>
</protein>
<dbReference type="EMBL" id="MU266363">
    <property type="protein sequence ID" value="KAH7927639.1"/>
    <property type="molecule type" value="Genomic_DNA"/>
</dbReference>
<name>A0ACB8BPS6_9AGAM</name>
<sequence length="481" mass="54003">MTARTSNHPHPVSEGVPFDDDLEGPSSSVSCAIHQLPSELLLLVFEAAKEITHETRKEGKKTRTRERPVQVTASHVCRYWRAIALTAPSLWTTINIDFSLEVVPFARDYTPLFARVRTYLARSGDLAIDIRIVHELDDQVSIAVFNSLLSMLLSHLRRWSTFKFISGDHFIRREVIKSLSSTSLPSAPKLKVLELSRGFASFMDKRWFHDNVLCMEIDAPQLISLKLGESLPQCWRSLAASTTTLANLHVSCHVMRTAESWEELIDILGMLRSLKQLSLCNEASDNPPTDNSRLTPATLPLLRRLSLSHISPSRTTYLFQRLSLPNLSKLELVFCVSVPAWFTTRQDHQSPITPSPAHHRGVQPLLPKLTDLTLLGMTDVNAHDVGWLYTHVPSVKRLCINSRVKMFRRTFLRQLLPAPAPAIGGPPEDVSRPPLPQLRTLHLKGVDGTFDDLIREIERTRLAAGIPLLVIADAIGHEPWG</sequence>
<comment type="caution">
    <text evidence="1">The sequence shown here is derived from an EMBL/GenBank/DDBJ whole genome shotgun (WGS) entry which is preliminary data.</text>
</comment>
<organism evidence="1 2">
    <name type="scientific">Leucogyrophana mollusca</name>
    <dbReference type="NCBI Taxonomy" id="85980"/>
    <lineage>
        <taxon>Eukaryota</taxon>
        <taxon>Fungi</taxon>
        <taxon>Dikarya</taxon>
        <taxon>Basidiomycota</taxon>
        <taxon>Agaricomycotina</taxon>
        <taxon>Agaricomycetes</taxon>
        <taxon>Agaricomycetidae</taxon>
        <taxon>Boletales</taxon>
        <taxon>Boletales incertae sedis</taxon>
        <taxon>Leucogyrophana</taxon>
    </lineage>
</organism>
<evidence type="ECO:0000313" key="1">
    <source>
        <dbReference type="EMBL" id="KAH7927639.1"/>
    </source>
</evidence>
<accession>A0ACB8BPS6</accession>
<proteinExistence type="predicted"/>